<organism evidence="2 3">
    <name type="scientific">Trichocladium antarcticum</name>
    <dbReference type="NCBI Taxonomy" id="1450529"/>
    <lineage>
        <taxon>Eukaryota</taxon>
        <taxon>Fungi</taxon>
        <taxon>Dikarya</taxon>
        <taxon>Ascomycota</taxon>
        <taxon>Pezizomycotina</taxon>
        <taxon>Sordariomycetes</taxon>
        <taxon>Sordariomycetidae</taxon>
        <taxon>Sordariales</taxon>
        <taxon>Chaetomiaceae</taxon>
        <taxon>Trichocladium</taxon>
    </lineage>
</organism>
<dbReference type="AlphaFoldDB" id="A0AAN6UU77"/>
<dbReference type="GO" id="GO:0032259">
    <property type="term" value="P:methylation"/>
    <property type="evidence" value="ECO:0007669"/>
    <property type="project" value="InterPro"/>
</dbReference>
<proteinExistence type="predicted"/>
<dbReference type="InterPro" id="IPR002877">
    <property type="entry name" value="RNA_MeTrfase_FtsJ_dom"/>
</dbReference>
<reference evidence="2" key="2">
    <citation type="submission" date="2023-05" db="EMBL/GenBank/DDBJ databases">
        <authorList>
            <consortium name="Lawrence Berkeley National Laboratory"/>
            <person name="Steindorff A."/>
            <person name="Hensen N."/>
            <person name="Bonometti L."/>
            <person name="Westerberg I."/>
            <person name="Brannstrom I.O."/>
            <person name="Guillou S."/>
            <person name="Cros-Aarteil S."/>
            <person name="Calhoun S."/>
            <person name="Haridas S."/>
            <person name="Kuo A."/>
            <person name="Mondo S."/>
            <person name="Pangilinan J."/>
            <person name="Riley R."/>
            <person name="Labutti K."/>
            <person name="Andreopoulos B."/>
            <person name="Lipzen A."/>
            <person name="Chen C."/>
            <person name="Yanf M."/>
            <person name="Daum C."/>
            <person name="Ng V."/>
            <person name="Clum A."/>
            <person name="Ohm R."/>
            <person name="Martin F."/>
            <person name="Silar P."/>
            <person name="Natvig D."/>
            <person name="Lalanne C."/>
            <person name="Gautier V."/>
            <person name="Ament-Velasquez S.L."/>
            <person name="Kruys A."/>
            <person name="Hutchinson M.I."/>
            <person name="Powell A.J."/>
            <person name="Barry K."/>
            <person name="Miller A.N."/>
            <person name="Grigoriev I.V."/>
            <person name="Debuchy R."/>
            <person name="Gladieux P."/>
            <person name="Thoren M.H."/>
            <person name="Johannesson H."/>
        </authorList>
    </citation>
    <scope>NUCLEOTIDE SEQUENCE</scope>
    <source>
        <strain evidence="2">CBS 123565</strain>
    </source>
</reference>
<dbReference type="Pfam" id="PF01728">
    <property type="entry name" value="FtsJ"/>
    <property type="match status" value="1"/>
</dbReference>
<keyword evidence="3" id="KW-1185">Reference proteome</keyword>
<accession>A0AAN6UU77</accession>
<reference evidence="2" key="1">
    <citation type="journal article" date="2023" name="Mol. Phylogenet. Evol.">
        <title>Genome-scale phylogeny and comparative genomics of the fungal order Sordariales.</title>
        <authorList>
            <person name="Hensen N."/>
            <person name="Bonometti L."/>
            <person name="Westerberg I."/>
            <person name="Brannstrom I.O."/>
            <person name="Guillou S."/>
            <person name="Cros-Aarteil S."/>
            <person name="Calhoun S."/>
            <person name="Haridas S."/>
            <person name="Kuo A."/>
            <person name="Mondo S."/>
            <person name="Pangilinan J."/>
            <person name="Riley R."/>
            <person name="LaButti K."/>
            <person name="Andreopoulos B."/>
            <person name="Lipzen A."/>
            <person name="Chen C."/>
            <person name="Yan M."/>
            <person name="Daum C."/>
            <person name="Ng V."/>
            <person name="Clum A."/>
            <person name="Steindorff A."/>
            <person name="Ohm R.A."/>
            <person name="Martin F."/>
            <person name="Silar P."/>
            <person name="Natvig D.O."/>
            <person name="Lalanne C."/>
            <person name="Gautier V."/>
            <person name="Ament-Velasquez S.L."/>
            <person name="Kruys A."/>
            <person name="Hutchinson M.I."/>
            <person name="Powell A.J."/>
            <person name="Barry K."/>
            <person name="Miller A.N."/>
            <person name="Grigoriev I.V."/>
            <person name="Debuchy R."/>
            <person name="Gladieux P."/>
            <person name="Hiltunen Thoren M."/>
            <person name="Johannesson H."/>
        </authorList>
    </citation>
    <scope>NUCLEOTIDE SEQUENCE</scope>
    <source>
        <strain evidence="2">CBS 123565</strain>
    </source>
</reference>
<evidence type="ECO:0000313" key="2">
    <source>
        <dbReference type="EMBL" id="KAK4139009.1"/>
    </source>
</evidence>
<evidence type="ECO:0000313" key="3">
    <source>
        <dbReference type="Proteomes" id="UP001304895"/>
    </source>
</evidence>
<comment type="caution">
    <text evidence="2">The sequence shown here is derived from an EMBL/GenBank/DDBJ whole genome shotgun (WGS) entry which is preliminary data.</text>
</comment>
<dbReference type="Gene3D" id="3.40.50.150">
    <property type="entry name" value="Vaccinia Virus protein VP39"/>
    <property type="match status" value="1"/>
</dbReference>
<gene>
    <name evidence="2" type="ORF">BT67DRAFT_446979</name>
</gene>
<dbReference type="Proteomes" id="UP001304895">
    <property type="component" value="Unassembled WGS sequence"/>
</dbReference>
<dbReference type="InterPro" id="IPR029063">
    <property type="entry name" value="SAM-dependent_MTases_sf"/>
</dbReference>
<dbReference type="GO" id="GO:0008168">
    <property type="term" value="F:methyltransferase activity"/>
    <property type="evidence" value="ECO:0007669"/>
    <property type="project" value="InterPro"/>
</dbReference>
<sequence>MANFNQPELTKGPTNLKSNSTVLVKAYLRQHLKIYRELAELQEKLCTWESKEADTYFQSLQKSADTADTKARTVFFRMMKNIGSELDKATAAFDIKTPTWPPSAPAILDLCMAPGGFSRAALNRNPNASLRGISLPVSQGGHEMLIHNWESDWRIKIEFRDITMLAIEMGLPSLSAIPHNHPDVPSFSANRPFHGTHFDLVLCDGQVLRTHPRQAYRAKCEATRLLTSQLVLALQRIRPGGTLVLLLHRLDSWPSVALLHTFAAFANITLFKPRQRHAMRTSFYLVAKNVRPEGVAAREAVAVWQEQWKAATFSFEEEGRPWLELLEAASEATVKAVLDEVGPMLIEMGEEVFAIQAGALRNASFMKNDGGESGVESGAGLN</sequence>
<dbReference type="SUPFAM" id="SSF53335">
    <property type="entry name" value="S-adenosyl-L-methionine-dependent methyltransferases"/>
    <property type="match status" value="1"/>
</dbReference>
<protein>
    <recommendedName>
        <fullName evidence="1">Ribosomal RNA methyltransferase FtsJ domain-containing protein</fullName>
    </recommendedName>
</protein>
<evidence type="ECO:0000259" key="1">
    <source>
        <dbReference type="Pfam" id="PF01728"/>
    </source>
</evidence>
<dbReference type="EMBL" id="MU853401">
    <property type="protein sequence ID" value="KAK4139009.1"/>
    <property type="molecule type" value="Genomic_DNA"/>
</dbReference>
<feature type="domain" description="Ribosomal RNA methyltransferase FtsJ" evidence="1">
    <location>
        <begin position="101"/>
        <end position="289"/>
    </location>
</feature>
<name>A0AAN6UU77_9PEZI</name>